<accession>A0A6S6VY63</accession>
<feature type="compositionally biased region" description="Basic and acidic residues" evidence="1">
    <location>
        <begin position="139"/>
        <end position="149"/>
    </location>
</feature>
<sequence>MERTIIIIGSLVVVTMLLMLTIVAVPGLKERIVKLASRSFRRSQDPLLPVVQPPQAQPDETEVKTAQAQPNVTIVETVQAQPDVTETPGQEKSFMQRQVDALRDTWTNPTGVTVPPEAHHTTHDLNRQKFKQKYLARSPGKDARQDELHRKARQGFKPNPNYRYY</sequence>
<dbReference type="AlphaFoldDB" id="A0A6S6VY63"/>
<feature type="region of interest" description="Disordered" evidence="1">
    <location>
        <begin position="48"/>
        <end position="68"/>
    </location>
</feature>
<dbReference type="Proteomes" id="UP000472372">
    <property type="component" value="Chromosome 3"/>
</dbReference>
<feature type="region of interest" description="Disordered" evidence="1">
    <location>
        <begin position="134"/>
        <end position="165"/>
    </location>
</feature>
<keyword evidence="2" id="KW-0472">Membrane</keyword>
<evidence type="ECO:0000256" key="2">
    <source>
        <dbReference type="SAM" id="Phobius"/>
    </source>
</evidence>
<gene>
    <name evidence="3" type="ORF">PTTW11_04078</name>
</gene>
<evidence type="ECO:0000256" key="1">
    <source>
        <dbReference type="SAM" id="MobiDB-lite"/>
    </source>
</evidence>
<dbReference type="EMBL" id="HG992979">
    <property type="protein sequence ID" value="CAE7026474.1"/>
    <property type="molecule type" value="Genomic_DNA"/>
</dbReference>
<reference evidence="3" key="1">
    <citation type="submission" date="2021-02" db="EMBL/GenBank/DDBJ databases">
        <authorList>
            <person name="Syme A R."/>
            <person name="Syme A R."/>
            <person name="Moolhuijzen P."/>
        </authorList>
    </citation>
    <scope>NUCLEOTIDE SEQUENCE</scope>
    <source>
        <strain evidence="3">W1-1</strain>
    </source>
</reference>
<evidence type="ECO:0000313" key="4">
    <source>
        <dbReference type="Proteomes" id="UP000472372"/>
    </source>
</evidence>
<organism evidence="3 4">
    <name type="scientific">Pyrenophora teres f. teres</name>
    <dbReference type="NCBI Taxonomy" id="97479"/>
    <lineage>
        <taxon>Eukaryota</taxon>
        <taxon>Fungi</taxon>
        <taxon>Dikarya</taxon>
        <taxon>Ascomycota</taxon>
        <taxon>Pezizomycotina</taxon>
        <taxon>Dothideomycetes</taxon>
        <taxon>Pleosporomycetidae</taxon>
        <taxon>Pleosporales</taxon>
        <taxon>Pleosporineae</taxon>
        <taxon>Pleosporaceae</taxon>
        <taxon>Pyrenophora</taxon>
    </lineage>
</organism>
<feature type="transmembrane region" description="Helical" evidence="2">
    <location>
        <begin position="6"/>
        <end position="28"/>
    </location>
</feature>
<protein>
    <submittedName>
        <fullName evidence="3">Uncharacterized protein</fullName>
    </submittedName>
</protein>
<keyword evidence="2" id="KW-1133">Transmembrane helix</keyword>
<name>A0A6S6VY63_9PLEO</name>
<keyword evidence="2" id="KW-0812">Transmembrane</keyword>
<proteinExistence type="predicted"/>
<evidence type="ECO:0000313" key="3">
    <source>
        <dbReference type="EMBL" id="CAE7026474.1"/>
    </source>
</evidence>